<keyword evidence="4" id="KW-0902">Two-component regulatory system</keyword>
<dbReference type="GO" id="GO:0000156">
    <property type="term" value="F:phosphorelay response regulator activity"/>
    <property type="evidence" value="ECO:0007669"/>
    <property type="project" value="TreeGrafter"/>
</dbReference>
<evidence type="ECO:0000313" key="13">
    <source>
        <dbReference type="Proteomes" id="UP000217289"/>
    </source>
</evidence>
<dbReference type="InterPro" id="IPR001789">
    <property type="entry name" value="Sig_transdc_resp-reg_receiver"/>
</dbReference>
<evidence type="ECO:0000256" key="8">
    <source>
        <dbReference type="PROSITE-ProRule" id="PRU00169"/>
    </source>
</evidence>
<feature type="modified residue" description="4-aspartylphosphate" evidence="8">
    <location>
        <position position="53"/>
    </location>
</feature>
<evidence type="ECO:0000256" key="4">
    <source>
        <dbReference type="ARBA" id="ARBA00023012"/>
    </source>
</evidence>
<dbReference type="KEGG" id="mbd:MEBOL_005512"/>
<dbReference type="EMBL" id="CP022163">
    <property type="protein sequence ID" value="ATB32037.1"/>
    <property type="molecule type" value="Genomic_DNA"/>
</dbReference>
<dbReference type="Proteomes" id="UP000217289">
    <property type="component" value="Chromosome"/>
</dbReference>
<name>A0A250ILI5_9BACT</name>
<evidence type="ECO:0000256" key="3">
    <source>
        <dbReference type="ARBA" id="ARBA00022553"/>
    </source>
</evidence>
<keyword evidence="3 8" id="KW-0597">Phosphoprotein</keyword>
<dbReference type="FunFam" id="3.40.50.2300:FF:000001">
    <property type="entry name" value="DNA-binding response regulator PhoB"/>
    <property type="match status" value="1"/>
</dbReference>
<dbReference type="Gene3D" id="3.40.50.2300">
    <property type="match status" value="1"/>
</dbReference>
<dbReference type="InterPro" id="IPR016032">
    <property type="entry name" value="Sig_transdc_resp-reg_C-effctor"/>
</dbReference>
<dbReference type="GO" id="GO:0006355">
    <property type="term" value="P:regulation of DNA-templated transcription"/>
    <property type="evidence" value="ECO:0007669"/>
    <property type="project" value="InterPro"/>
</dbReference>
<dbReference type="SMART" id="SM00448">
    <property type="entry name" value="REC"/>
    <property type="match status" value="1"/>
</dbReference>
<evidence type="ECO:0000259" key="10">
    <source>
        <dbReference type="PROSITE" id="PS50110"/>
    </source>
</evidence>
<evidence type="ECO:0000313" key="12">
    <source>
        <dbReference type="EMBL" id="ATB32037.1"/>
    </source>
</evidence>
<dbReference type="OrthoDB" id="9793321at2"/>
<dbReference type="Gene3D" id="6.10.250.690">
    <property type="match status" value="1"/>
</dbReference>
<dbReference type="InterPro" id="IPR039420">
    <property type="entry name" value="WalR-like"/>
</dbReference>
<dbReference type="GO" id="GO:0032993">
    <property type="term" value="C:protein-DNA complex"/>
    <property type="evidence" value="ECO:0007669"/>
    <property type="project" value="TreeGrafter"/>
</dbReference>
<organism evidence="12 13">
    <name type="scientific">Melittangium boletus DSM 14713</name>
    <dbReference type="NCBI Taxonomy" id="1294270"/>
    <lineage>
        <taxon>Bacteria</taxon>
        <taxon>Pseudomonadati</taxon>
        <taxon>Myxococcota</taxon>
        <taxon>Myxococcia</taxon>
        <taxon>Myxococcales</taxon>
        <taxon>Cystobacterineae</taxon>
        <taxon>Archangiaceae</taxon>
        <taxon>Melittangium</taxon>
    </lineage>
</organism>
<keyword evidence="2" id="KW-0963">Cytoplasm</keyword>
<evidence type="ECO:0000256" key="1">
    <source>
        <dbReference type="ARBA" id="ARBA00004496"/>
    </source>
</evidence>
<dbReference type="InterPro" id="IPR036388">
    <property type="entry name" value="WH-like_DNA-bd_sf"/>
</dbReference>
<keyword evidence="13" id="KW-1185">Reference proteome</keyword>
<dbReference type="PANTHER" id="PTHR48111">
    <property type="entry name" value="REGULATOR OF RPOS"/>
    <property type="match status" value="1"/>
</dbReference>
<dbReference type="RefSeq" id="WP_095980287.1">
    <property type="nucleotide sequence ID" value="NZ_CP022163.1"/>
</dbReference>
<evidence type="ECO:0000256" key="5">
    <source>
        <dbReference type="ARBA" id="ARBA00023015"/>
    </source>
</evidence>
<dbReference type="Gene3D" id="1.10.10.10">
    <property type="entry name" value="Winged helix-like DNA-binding domain superfamily/Winged helix DNA-binding domain"/>
    <property type="match status" value="1"/>
</dbReference>
<comment type="subcellular location">
    <subcellularLocation>
        <location evidence="1">Cytoplasm</location>
    </subcellularLocation>
</comment>
<keyword evidence="6 9" id="KW-0238">DNA-binding</keyword>
<dbReference type="GO" id="GO:0000976">
    <property type="term" value="F:transcription cis-regulatory region binding"/>
    <property type="evidence" value="ECO:0007669"/>
    <property type="project" value="TreeGrafter"/>
</dbReference>
<accession>A0A250ILI5</accession>
<evidence type="ECO:0000256" key="7">
    <source>
        <dbReference type="ARBA" id="ARBA00023163"/>
    </source>
</evidence>
<dbReference type="PROSITE" id="PS51755">
    <property type="entry name" value="OMPR_PHOB"/>
    <property type="match status" value="1"/>
</dbReference>
<sequence length="226" mass="24672">MSTRVLLIDDDSRMYELLAQYLGQHGIHVTHAPDGGRGLAALEASAYDAVLLDVMMPGMDGLEVCRRIRAKSVVPILMLTARGDETDRVVGLELGADDYLAKPFGPRELLARLRAVLRRVQPTAMAEKLEAHGVSLDVPAREARVNGRRVELTGLEFDLLVALVRRAGRVIPRDALLGEAGRGDTVVGERTVDVHISHLRQKLGEEGGRLIKTVRGLGYVFAREGP</sequence>
<dbReference type="SMART" id="SM00862">
    <property type="entry name" value="Trans_reg_C"/>
    <property type="match status" value="1"/>
</dbReference>
<dbReference type="SUPFAM" id="SSF46894">
    <property type="entry name" value="C-terminal effector domain of the bipartite response regulators"/>
    <property type="match status" value="1"/>
</dbReference>
<dbReference type="Pfam" id="PF00072">
    <property type="entry name" value="Response_reg"/>
    <property type="match status" value="1"/>
</dbReference>
<dbReference type="InterPro" id="IPR001867">
    <property type="entry name" value="OmpR/PhoB-type_DNA-bd"/>
</dbReference>
<feature type="DNA-binding region" description="OmpR/PhoB-type" evidence="9">
    <location>
        <begin position="126"/>
        <end position="223"/>
    </location>
</feature>
<keyword evidence="5" id="KW-0805">Transcription regulation</keyword>
<dbReference type="InterPro" id="IPR011006">
    <property type="entry name" value="CheY-like_superfamily"/>
</dbReference>
<dbReference type="Pfam" id="PF00486">
    <property type="entry name" value="Trans_reg_C"/>
    <property type="match status" value="1"/>
</dbReference>
<protein>
    <submittedName>
        <fullName evidence="12">DNA-binding response regulator</fullName>
    </submittedName>
</protein>
<proteinExistence type="predicted"/>
<evidence type="ECO:0000259" key="11">
    <source>
        <dbReference type="PROSITE" id="PS51755"/>
    </source>
</evidence>
<reference evidence="12 13" key="1">
    <citation type="submission" date="2017-06" db="EMBL/GenBank/DDBJ databases">
        <authorList>
            <person name="Kim H.J."/>
            <person name="Triplett B.A."/>
        </authorList>
    </citation>
    <scope>NUCLEOTIDE SEQUENCE [LARGE SCALE GENOMIC DNA]</scope>
    <source>
        <strain evidence="12 13">DSM 14713</strain>
    </source>
</reference>
<evidence type="ECO:0000256" key="9">
    <source>
        <dbReference type="PROSITE-ProRule" id="PRU01091"/>
    </source>
</evidence>
<dbReference type="PROSITE" id="PS50110">
    <property type="entry name" value="RESPONSE_REGULATORY"/>
    <property type="match status" value="1"/>
</dbReference>
<feature type="domain" description="Response regulatory" evidence="10">
    <location>
        <begin position="4"/>
        <end position="117"/>
    </location>
</feature>
<dbReference type="PANTHER" id="PTHR48111:SF39">
    <property type="entry name" value="TRANSCRIPTIONAL REGULATORY PROTEIN CPXR"/>
    <property type="match status" value="1"/>
</dbReference>
<gene>
    <name evidence="12" type="ORF">MEBOL_005512</name>
</gene>
<keyword evidence="7" id="KW-0804">Transcription</keyword>
<evidence type="ECO:0000256" key="2">
    <source>
        <dbReference type="ARBA" id="ARBA00022490"/>
    </source>
</evidence>
<dbReference type="CDD" id="cd00383">
    <property type="entry name" value="trans_reg_C"/>
    <property type="match status" value="1"/>
</dbReference>
<feature type="domain" description="OmpR/PhoB-type" evidence="11">
    <location>
        <begin position="126"/>
        <end position="223"/>
    </location>
</feature>
<evidence type="ECO:0000256" key="6">
    <source>
        <dbReference type="ARBA" id="ARBA00023125"/>
    </source>
</evidence>
<dbReference type="GO" id="GO:0005829">
    <property type="term" value="C:cytosol"/>
    <property type="evidence" value="ECO:0007669"/>
    <property type="project" value="TreeGrafter"/>
</dbReference>
<dbReference type="AlphaFoldDB" id="A0A250ILI5"/>
<dbReference type="SUPFAM" id="SSF52172">
    <property type="entry name" value="CheY-like"/>
    <property type="match status" value="1"/>
</dbReference>